<keyword evidence="2" id="KW-0808">Transferase</keyword>
<dbReference type="EMBL" id="MPJZ01000029">
    <property type="protein sequence ID" value="OLU46522.1"/>
    <property type="molecule type" value="Genomic_DNA"/>
</dbReference>
<dbReference type="InterPro" id="IPR050644">
    <property type="entry name" value="PG_Glycine_Bridge_Synth"/>
</dbReference>
<dbReference type="EMBL" id="CP011391">
    <property type="protein sequence ID" value="AMK54212.1"/>
    <property type="molecule type" value="Genomic_DNA"/>
</dbReference>
<dbReference type="PANTHER" id="PTHR36174:SF1">
    <property type="entry name" value="LIPID II:GLYCINE GLYCYLTRANSFERASE"/>
    <property type="match status" value="1"/>
</dbReference>
<proteinExistence type="inferred from homology"/>
<gene>
    <name evidence="7" type="ORF">AALO17_10780</name>
    <name evidence="8" type="ORF">BO223_02055</name>
</gene>
<comment type="similarity">
    <text evidence="1">Belongs to the FemABX family.</text>
</comment>
<evidence type="ECO:0000256" key="6">
    <source>
        <dbReference type="ARBA" id="ARBA00023316"/>
    </source>
</evidence>
<reference evidence="7 9" key="1">
    <citation type="journal article" date="2016" name="Gut Pathog.">
        <title>Whole genome sequencing of "Faecalibaculum rodentium" ALO17, isolated from C57BL/6J laboratory mouse feces.</title>
        <authorList>
            <person name="Lim S."/>
            <person name="Chang D.H."/>
            <person name="Ahn S."/>
            <person name="Kim B.C."/>
        </authorList>
    </citation>
    <scope>NUCLEOTIDE SEQUENCE [LARGE SCALE GENOMIC DNA]</scope>
    <source>
        <strain evidence="7 9">Alo17</strain>
    </source>
</reference>
<evidence type="ECO:0000313" key="10">
    <source>
        <dbReference type="Proteomes" id="UP000186758"/>
    </source>
</evidence>
<keyword evidence="9" id="KW-1185">Reference proteome</keyword>
<name>A0A140DU85_9FIRM</name>
<evidence type="ECO:0000256" key="2">
    <source>
        <dbReference type="ARBA" id="ARBA00022679"/>
    </source>
</evidence>
<dbReference type="Proteomes" id="UP000186758">
    <property type="component" value="Unassembled WGS sequence"/>
</dbReference>
<evidence type="ECO:0000256" key="1">
    <source>
        <dbReference type="ARBA" id="ARBA00009943"/>
    </source>
</evidence>
<dbReference type="InterPro" id="IPR003447">
    <property type="entry name" value="FEMABX"/>
</dbReference>
<evidence type="ECO:0000256" key="3">
    <source>
        <dbReference type="ARBA" id="ARBA00022960"/>
    </source>
</evidence>
<dbReference type="KEGG" id="fro:AALO17_10780"/>
<dbReference type="AlphaFoldDB" id="A0A140DU85"/>
<dbReference type="Gene3D" id="3.40.630.30">
    <property type="match status" value="2"/>
</dbReference>
<evidence type="ECO:0000313" key="8">
    <source>
        <dbReference type="EMBL" id="OLU46522.1"/>
    </source>
</evidence>
<dbReference type="GO" id="GO:0009252">
    <property type="term" value="P:peptidoglycan biosynthetic process"/>
    <property type="evidence" value="ECO:0007669"/>
    <property type="project" value="UniProtKB-KW"/>
</dbReference>
<evidence type="ECO:0000313" key="7">
    <source>
        <dbReference type="EMBL" id="AMK54212.1"/>
    </source>
</evidence>
<evidence type="ECO:0000256" key="4">
    <source>
        <dbReference type="ARBA" id="ARBA00022984"/>
    </source>
</evidence>
<dbReference type="GeneID" id="78477842"/>
<keyword evidence="3" id="KW-0133">Cell shape</keyword>
<keyword evidence="4" id="KW-0573">Peptidoglycan synthesis</keyword>
<sequence>MAYQFISTPDEHAFEAYMSEHGVALQSMHWAAVKSNWQRRLFALEDSHHSIVAAAMVLVKPLPLGYSMYYIPRGPIADGQDQDLMIELLNHIKNASRQDKCIFIKFDPYILDNRFMLKDGRPEGHNQQAVDRFVNEGGAIHKGYTMSIAETVQPRTNMGVDVTDDFTARYARNTRRAIKKAAKENLEAEIYAASDIRRNPDLLDVFSSLMHCTEDRKGVKLRDHDYFQRIVDQFDGAIISLCRTADGTYISGILSIGYNGKLEMLYMGNNNAYSKTGASAFLYDATYRYAQEHGIRYCDMSGVEGSLEDGLSNHKHSLGADVREYIGEFDIPVKPLMYKLVLPLYEKKTAVQ</sequence>
<dbReference type="Pfam" id="PF02388">
    <property type="entry name" value="FemAB"/>
    <property type="match status" value="2"/>
</dbReference>
<dbReference type="STRING" id="1702221.AALO17_10780"/>
<evidence type="ECO:0008006" key="11">
    <source>
        <dbReference type="Google" id="ProtNLM"/>
    </source>
</evidence>
<dbReference type="RefSeq" id="WP_067556271.1">
    <property type="nucleotide sequence ID" value="NZ_CAMNXC010000068.1"/>
</dbReference>
<protein>
    <recommendedName>
        <fullName evidence="11">FemAB family protein</fullName>
    </recommendedName>
</protein>
<dbReference type="InterPro" id="IPR016181">
    <property type="entry name" value="Acyl_CoA_acyltransferase"/>
</dbReference>
<dbReference type="Proteomes" id="UP000069771">
    <property type="component" value="Chromosome"/>
</dbReference>
<accession>A0A140DU85</accession>
<dbReference type="GO" id="GO:0071555">
    <property type="term" value="P:cell wall organization"/>
    <property type="evidence" value="ECO:0007669"/>
    <property type="project" value="UniProtKB-KW"/>
</dbReference>
<keyword evidence="6" id="KW-0961">Cell wall biogenesis/degradation</keyword>
<dbReference type="GO" id="GO:0008360">
    <property type="term" value="P:regulation of cell shape"/>
    <property type="evidence" value="ECO:0007669"/>
    <property type="project" value="UniProtKB-KW"/>
</dbReference>
<organism evidence="7 9">
    <name type="scientific">Faecalibaculum rodentium</name>
    <dbReference type="NCBI Taxonomy" id="1702221"/>
    <lineage>
        <taxon>Bacteria</taxon>
        <taxon>Bacillati</taxon>
        <taxon>Bacillota</taxon>
        <taxon>Erysipelotrichia</taxon>
        <taxon>Erysipelotrichales</taxon>
        <taxon>Erysipelotrichaceae</taxon>
        <taxon>Faecalibaculum</taxon>
    </lineage>
</organism>
<reference evidence="8 10" key="2">
    <citation type="submission" date="2016-11" db="EMBL/GenBank/DDBJ databases">
        <title>Description of two novel members of the family Erysipelotrichaceae: Ileibacterium lipovorans gen. nov., sp. nov. and Dubosiella newyorkensis, gen. nov., sp. nov.</title>
        <authorList>
            <person name="Cox L.M."/>
            <person name="Sohn J."/>
            <person name="Tyrrell K.L."/>
            <person name="Citron D.M."/>
            <person name="Lawson P.A."/>
            <person name="Patel N.B."/>
            <person name="Iizumi T."/>
            <person name="Perez-Perez G.I."/>
            <person name="Goldstein E.J."/>
            <person name="Blaser M.J."/>
        </authorList>
    </citation>
    <scope>NUCLEOTIDE SEQUENCE [LARGE SCALE GENOMIC DNA]</scope>
    <source>
        <strain evidence="8 10">NYU-BL-K8</strain>
    </source>
</reference>
<evidence type="ECO:0000256" key="5">
    <source>
        <dbReference type="ARBA" id="ARBA00023315"/>
    </source>
</evidence>
<dbReference type="SUPFAM" id="SSF55729">
    <property type="entry name" value="Acyl-CoA N-acyltransferases (Nat)"/>
    <property type="match status" value="2"/>
</dbReference>
<dbReference type="PROSITE" id="PS51191">
    <property type="entry name" value="FEMABX"/>
    <property type="match status" value="1"/>
</dbReference>
<dbReference type="GO" id="GO:0016755">
    <property type="term" value="F:aminoacyltransferase activity"/>
    <property type="evidence" value="ECO:0007669"/>
    <property type="project" value="InterPro"/>
</dbReference>
<dbReference type="PANTHER" id="PTHR36174">
    <property type="entry name" value="LIPID II:GLYCINE GLYCYLTRANSFERASE"/>
    <property type="match status" value="1"/>
</dbReference>
<keyword evidence="5" id="KW-0012">Acyltransferase</keyword>
<evidence type="ECO:0000313" key="9">
    <source>
        <dbReference type="Proteomes" id="UP000069771"/>
    </source>
</evidence>
<dbReference type="OrthoDB" id="2173585at2"/>